<dbReference type="EMBL" id="VCAO01000002">
    <property type="protein sequence ID" value="TMM48736.1"/>
    <property type="molecule type" value="Genomic_DNA"/>
</dbReference>
<dbReference type="OrthoDB" id="6306524at2"/>
<dbReference type="RefSeq" id="WP_138616550.1">
    <property type="nucleotide sequence ID" value="NZ_VCAO01000002.1"/>
</dbReference>
<feature type="chain" id="PRO_5024313987" evidence="1">
    <location>
        <begin position="24"/>
        <end position="198"/>
    </location>
</feature>
<organism evidence="2 3">
    <name type="scientific">Qipengyuania marisflavi</name>
    <dbReference type="NCBI Taxonomy" id="2486356"/>
    <lineage>
        <taxon>Bacteria</taxon>
        <taxon>Pseudomonadati</taxon>
        <taxon>Pseudomonadota</taxon>
        <taxon>Alphaproteobacteria</taxon>
        <taxon>Sphingomonadales</taxon>
        <taxon>Erythrobacteraceae</taxon>
        <taxon>Qipengyuania</taxon>
    </lineage>
</organism>
<dbReference type="AlphaFoldDB" id="A0A5S3PY75"/>
<evidence type="ECO:0000313" key="2">
    <source>
        <dbReference type="EMBL" id="TMM48736.1"/>
    </source>
</evidence>
<proteinExistence type="predicted"/>
<keyword evidence="1" id="KW-0732">Signal</keyword>
<accession>A0A5S3PY75</accession>
<sequence length="198" mass="22416">MKRLGKLFIALALAAGLTTPAQAGWRLVEKGEERKVAGRMYVTPTEDWNRSTIRPVSRSEVWTRDGRELNDLDFFMGIKDGKPLFRETHRKRAPLPKFDPAMLPTDIVEWYQDTANIVLGGSLFAITEVKPARLAGYDGVHFAFSYTGSDNVERKGEVRAAIIDSRLYLISFDAPSLYYFDRNIGGVRVLMDSARLKR</sequence>
<reference evidence="2 3" key="1">
    <citation type="submission" date="2019-05" db="EMBL/GenBank/DDBJ databases">
        <title>Erythrobacter marisflavi sp. nov., isolated from isolated from water of an estuary environment.</title>
        <authorList>
            <person name="Yoon J.-H."/>
        </authorList>
    </citation>
    <scope>NUCLEOTIDE SEQUENCE [LARGE SCALE GENOMIC DNA]</scope>
    <source>
        <strain evidence="2 3">KEM-5</strain>
    </source>
</reference>
<gene>
    <name evidence="2" type="ORF">FEV51_04895</name>
</gene>
<feature type="signal peptide" evidence="1">
    <location>
        <begin position="1"/>
        <end position="23"/>
    </location>
</feature>
<keyword evidence="3" id="KW-1185">Reference proteome</keyword>
<name>A0A5S3PY75_9SPHN</name>
<dbReference type="Proteomes" id="UP000309668">
    <property type="component" value="Unassembled WGS sequence"/>
</dbReference>
<evidence type="ECO:0000313" key="3">
    <source>
        <dbReference type="Proteomes" id="UP000309668"/>
    </source>
</evidence>
<comment type="caution">
    <text evidence="2">The sequence shown here is derived from an EMBL/GenBank/DDBJ whole genome shotgun (WGS) entry which is preliminary data.</text>
</comment>
<protein>
    <submittedName>
        <fullName evidence="2">Uncharacterized protein</fullName>
    </submittedName>
</protein>
<evidence type="ECO:0000256" key="1">
    <source>
        <dbReference type="SAM" id="SignalP"/>
    </source>
</evidence>